<sequence length="206" mass="22577">MAFPVVEYYTRNNWAKHRLKRIMMNTKGFFFYKFDSRDGLEAVLEGGPWLIQDGISLLTTFISKPILLNSYTSAMCNDLWGRSSFARCLIEVNSEADLVDVVTIVVSPPIVTTSNVVTPTVEKTNDGFQMVGKKNKRNGTSKSNNGGQFVGPLVKQNERYDPNVTTSEPKKGVTNVGNASKSSSILKSAGTSFKKGENSSFTAVVG</sequence>
<protein>
    <recommendedName>
        <fullName evidence="3">DUF4283 domain-containing protein</fullName>
    </recommendedName>
</protein>
<comment type="caution">
    <text evidence="2">The sequence shown here is derived from an EMBL/GenBank/DDBJ whole genome shotgun (WGS) entry which is preliminary data.</text>
</comment>
<evidence type="ECO:0000313" key="2">
    <source>
        <dbReference type="EMBL" id="GEU63706.1"/>
    </source>
</evidence>
<evidence type="ECO:0008006" key="3">
    <source>
        <dbReference type="Google" id="ProtNLM"/>
    </source>
</evidence>
<accession>A0A6L2LPG8</accession>
<name>A0A6L2LPG8_TANCI</name>
<proteinExistence type="predicted"/>
<organism evidence="2">
    <name type="scientific">Tanacetum cinerariifolium</name>
    <name type="common">Dalmatian daisy</name>
    <name type="synonym">Chrysanthemum cinerariifolium</name>
    <dbReference type="NCBI Taxonomy" id="118510"/>
    <lineage>
        <taxon>Eukaryota</taxon>
        <taxon>Viridiplantae</taxon>
        <taxon>Streptophyta</taxon>
        <taxon>Embryophyta</taxon>
        <taxon>Tracheophyta</taxon>
        <taxon>Spermatophyta</taxon>
        <taxon>Magnoliopsida</taxon>
        <taxon>eudicotyledons</taxon>
        <taxon>Gunneridae</taxon>
        <taxon>Pentapetalae</taxon>
        <taxon>asterids</taxon>
        <taxon>campanulids</taxon>
        <taxon>Asterales</taxon>
        <taxon>Asteraceae</taxon>
        <taxon>Asteroideae</taxon>
        <taxon>Anthemideae</taxon>
        <taxon>Anthemidinae</taxon>
        <taxon>Tanacetum</taxon>
    </lineage>
</organism>
<dbReference type="AlphaFoldDB" id="A0A6L2LPG8"/>
<reference evidence="2" key="1">
    <citation type="journal article" date="2019" name="Sci. Rep.">
        <title>Draft genome of Tanacetum cinerariifolium, the natural source of mosquito coil.</title>
        <authorList>
            <person name="Yamashiro T."/>
            <person name="Shiraishi A."/>
            <person name="Satake H."/>
            <person name="Nakayama K."/>
        </authorList>
    </citation>
    <scope>NUCLEOTIDE SEQUENCE</scope>
</reference>
<gene>
    <name evidence="2" type="ORF">Tci_035684</name>
</gene>
<dbReference type="EMBL" id="BKCJ010004894">
    <property type="protein sequence ID" value="GEU63706.1"/>
    <property type="molecule type" value="Genomic_DNA"/>
</dbReference>
<feature type="region of interest" description="Disordered" evidence="1">
    <location>
        <begin position="131"/>
        <end position="181"/>
    </location>
</feature>
<evidence type="ECO:0000256" key="1">
    <source>
        <dbReference type="SAM" id="MobiDB-lite"/>
    </source>
</evidence>